<dbReference type="Proteomes" id="UP000326331">
    <property type="component" value="Chromosome"/>
</dbReference>
<reference evidence="1 2" key="2">
    <citation type="submission" date="2019-10" db="EMBL/GenBank/DDBJ databases">
        <title>Thermopilla bonchosmolovskayae gen. nov., sp. nov., a moderately thermophilic Chloroflexi bacterium from a Chukotka hot spring (Arctic, Russia), representing a novel classis Thermopillaia, which include previously uncultivated lineage OLB14.</title>
        <authorList>
            <person name="Kochetkova T.V."/>
            <person name="Zayulina K.S."/>
            <person name="Zhigarkov V.S."/>
            <person name="Minaev N.V."/>
            <person name="Novikov A."/>
            <person name="Toshchakov S.V."/>
            <person name="Elcheninov A.G."/>
            <person name="Kublanov I.V."/>
        </authorList>
    </citation>
    <scope>NUCLEOTIDE SEQUENCE [LARGE SCALE GENOMIC DNA]</scope>
    <source>
        <strain evidence="1 2">3753O</strain>
    </source>
</reference>
<evidence type="ECO:0000313" key="1">
    <source>
        <dbReference type="EMBL" id="QFG04035.1"/>
    </source>
</evidence>
<organism evidence="1 2">
    <name type="scientific">Tepidiforma bonchosmolovskayae</name>
    <dbReference type="NCBI Taxonomy" id="2601677"/>
    <lineage>
        <taxon>Bacteria</taxon>
        <taxon>Bacillati</taxon>
        <taxon>Chloroflexota</taxon>
        <taxon>Tepidiformia</taxon>
        <taxon>Tepidiformales</taxon>
        <taxon>Tepidiformaceae</taxon>
        <taxon>Tepidiforma</taxon>
    </lineage>
</organism>
<accession>A0ABX6C4R7</accession>
<name>A0ABX6C4R7_9CHLR</name>
<evidence type="ECO:0000313" key="2">
    <source>
        <dbReference type="Proteomes" id="UP000326331"/>
    </source>
</evidence>
<dbReference type="EMBL" id="CP042829">
    <property type="protein sequence ID" value="QFG04035.1"/>
    <property type="molecule type" value="Genomic_DNA"/>
</dbReference>
<reference evidence="1 2" key="1">
    <citation type="submission" date="2019-08" db="EMBL/GenBank/DDBJ databases">
        <authorList>
            <person name="Toschakov S.V."/>
        </authorList>
    </citation>
    <scope>NUCLEOTIDE SEQUENCE [LARGE SCALE GENOMIC DNA]</scope>
    <source>
        <strain evidence="1 2">3753O</strain>
    </source>
</reference>
<evidence type="ECO:0008006" key="3">
    <source>
        <dbReference type="Google" id="ProtNLM"/>
    </source>
</evidence>
<dbReference type="RefSeq" id="WP_158067977.1">
    <property type="nucleotide sequence ID" value="NZ_CP042829.1"/>
</dbReference>
<gene>
    <name evidence="1" type="ORF">Tbon_12330</name>
</gene>
<protein>
    <recommendedName>
        <fullName evidence="3">ABM domain-containing protein</fullName>
    </recommendedName>
</protein>
<proteinExistence type="predicted"/>
<sequence length="197" mass="21952">MPSEAHRYLVQRVRADRQLTPERASELARQWRKACTAAGVAPWGVFAGLLGLRTDELLLVAAAETGGAAWPALPGLAVEDALDCRPTARPERPEPQSRPGVYVFRTFEIASGDVEEFVRLSAEAWNSFEADPAYRAEPRALLRADLSGDRTRMLLVTWYDGLASWERSRQPAPEARANFQARARLTRWALPIATRLV</sequence>
<keyword evidence="2" id="KW-1185">Reference proteome</keyword>